<name>A0A834YCI9_TETSI</name>
<accession>A0A834YCI9</accession>
<proteinExistence type="predicted"/>
<dbReference type="AlphaFoldDB" id="A0A834YCI9"/>
<protein>
    <submittedName>
        <fullName evidence="1">Uncharacterized protein</fullName>
    </submittedName>
</protein>
<organism evidence="1 2">
    <name type="scientific">Tetracentron sinense</name>
    <name type="common">Spur-leaf</name>
    <dbReference type="NCBI Taxonomy" id="13715"/>
    <lineage>
        <taxon>Eukaryota</taxon>
        <taxon>Viridiplantae</taxon>
        <taxon>Streptophyta</taxon>
        <taxon>Embryophyta</taxon>
        <taxon>Tracheophyta</taxon>
        <taxon>Spermatophyta</taxon>
        <taxon>Magnoliopsida</taxon>
        <taxon>Trochodendrales</taxon>
        <taxon>Trochodendraceae</taxon>
        <taxon>Tetracentron</taxon>
    </lineage>
</organism>
<dbReference type="OrthoDB" id="2143914at2759"/>
<keyword evidence="2" id="KW-1185">Reference proteome</keyword>
<comment type="caution">
    <text evidence="1">The sequence shown here is derived from an EMBL/GenBank/DDBJ whole genome shotgun (WGS) entry which is preliminary data.</text>
</comment>
<evidence type="ECO:0000313" key="1">
    <source>
        <dbReference type="EMBL" id="KAF8379581.1"/>
    </source>
</evidence>
<gene>
    <name evidence="1" type="ORF">HHK36_029022</name>
</gene>
<dbReference type="Proteomes" id="UP000655225">
    <property type="component" value="Unassembled WGS sequence"/>
</dbReference>
<dbReference type="EMBL" id="JABCRI010000022">
    <property type="protein sequence ID" value="KAF8379581.1"/>
    <property type="molecule type" value="Genomic_DNA"/>
</dbReference>
<evidence type="ECO:0000313" key="2">
    <source>
        <dbReference type="Proteomes" id="UP000655225"/>
    </source>
</evidence>
<sequence length="113" mass="12454">MFDTAGLVDGISNAQSELCRKVEGVYSNSWHLNHQLQELPSLPSFADGMDSHYLPPFSMEVDGKRAMEMNEWVESQQCPNLPIWEHVEGLGREGIAPASSNMGALLSSYPSSL</sequence>
<reference evidence="1 2" key="1">
    <citation type="submission" date="2020-04" db="EMBL/GenBank/DDBJ databases">
        <title>Plant Genome Project.</title>
        <authorList>
            <person name="Zhang R.-G."/>
        </authorList>
    </citation>
    <scope>NUCLEOTIDE SEQUENCE [LARGE SCALE GENOMIC DNA]</scope>
    <source>
        <strain evidence="1">YNK0</strain>
        <tissue evidence="1">Leaf</tissue>
    </source>
</reference>